<feature type="transmembrane region" description="Helical" evidence="1">
    <location>
        <begin position="341"/>
        <end position="364"/>
    </location>
</feature>
<keyword evidence="1" id="KW-1133">Transmembrane helix</keyword>
<feature type="transmembrane region" description="Helical" evidence="1">
    <location>
        <begin position="384"/>
        <end position="402"/>
    </location>
</feature>
<keyword evidence="1" id="KW-0472">Membrane</keyword>
<sequence length="571" mass="61651">VEFILLIGLVFGIVVYRRRADGRRVDIGLMARRLFEFGFLYGLVVATAIGATGALSRLVEVVEDGRRTEPEGLALWLSLVIVAGLALVGMAVWLRRRFRTSETEAGSGGWSFYLSAMDLLSTGIVVVSAINVLGWLLDGWSFSSWSVAAVLIWLTVSVIHWRLPGTRRLLHYLVASSAALLGMAVSTVVIVEHLLQWAYEGAMPDPLPFHYVGDTSWANSWDGLRGSLAPLLAFGVAWWWYWWRHARAFERSPERDGYVLVVGVLGGLATTVVAASGILHTMLSWLLVGSSRDGSAVDHFHILSVFAALLVVGMALWAYHRREVPHAVHRQADGRDEVARLYDHLESGVGLVASTIGVAVLLGIVLNEVLPAGEDWDIDVDELVAFALTALLVGGPIWNRAWRRIKAHAGTVAEETSAVRRIYLFAVFGTTALVVLGSFLAMVYMVVFALLDGSLEAETLEGFRIPLALVGATAGVAVYHGRVLRSGLRAVPVSSRPSPRTVTVVGPPAPALVAALQGLSGLRLVQHRRLDVSGEVDLDPESVVEEVRTGAGNMVVVVSADGSTEVIPVAD</sequence>
<feature type="transmembrane region" description="Helical" evidence="1">
    <location>
        <begin position="34"/>
        <end position="55"/>
    </location>
</feature>
<gene>
    <name evidence="3" type="ORF">METZ01_LOCUS62815</name>
</gene>
<name>A0A381T311_9ZZZZ</name>
<protein>
    <recommendedName>
        <fullName evidence="2">DUF5671 domain-containing protein</fullName>
    </recommendedName>
</protein>
<feature type="transmembrane region" description="Helical" evidence="1">
    <location>
        <begin position="224"/>
        <end position="242"/>
    </location>
</feature>
<evidence type="ECO:0000259" key="2">
    <source>
        <dbReference type="Pfam" id="PF18920"/>
    </source>
</evidence>
<dbReference type="InterPro" id="IPR043728">
    <property type="entry name" value="DUF5671"/>
</dbReference>
<feature type="transmembrane region" description="Helical" evidence="1">
    <location>
        <begin position="299"/>
        <end position="320"/>
    </location>
</feature>
<evidence type="ECO:0000256" key="1">
    <source>
        <dbReference type="SAM" id="Phobius"/>
    </source>
</evidence>
<dbReference type="Pfam" id="PF18920">
    <property type="entry name" value="DUF5671"/>
    <property type="match status" value="2"/>
</dbReference>
<feature type="transmembrane region" description="Helical" evidence="1">
    <location>
        <begin position="170"/>
        <end position="191"/>
    </location>
</feature>
<feature type="transmembrane region" description="Helical" evidence="1">
    <location>
        <begin position="463"/>
        <end position="481"/>
    </location>
</feature>
<feature type="non-terminal residue" evidence="3">
    <location>
        <position position="1"/>
    </location>
</feature>
<feature type="domain" description="DUF5671" evidence="2">
    <location>
        <begin position="340"/>
        <end position="470"/>
    </location>
</feature>
<feature type="domain" description="DUF5671" evidence="2">
    <location>
        <begin position="33"/>
        <end position="140"/>
    </location>
</feature>
<feature type="transmembrane region" description="Helical" evidence="1">
    <location>
        <begin position="115"/>
        <end position="136"/>
    </location>
</feature>
<feature type="transmembrane region" description="Helical" evidence="1">
    <location>
        <begin position="142"/>
        <end position="163"/>
    </location>
</feature>
<feature type="transmembrane region" description="Helical" evidence="1">
    <location>
        <begin position="258"/>
        <end position="279"/>
    </location>
</feature>
<dbReference type="EMBL" id="UINC01003873">
    <property type="protein sequence ID" value="SVA09961.1"/>
    <property type="molecule type" value="Genomic_DNA"/>
</dbReference>
<keyword evidence="1" id="KW-0812">Transmembrane</keyword>
<organism evidence="3">
    <name type="scientific">marine metagenome</name>
    <dbReference type="NCBI Taxonomy" id="408172"/>
    <lineage>
        <taxon>unclassified sequences</taxon>
        <taxon>metagenomes</taxon>
        <taxon>ecological metagenomes</taxon>
    </lineage>
</organism>
<reference evidence="3" key="1">
    <citation type="submission" date="2018-05" db="EMBL/GenBank/DDBJ databases">
        <authorList>
            <person name="Lanie J.A."/>
            <person name="Ng W.-L."/>
            <person name="Kazmierczak K.M."/>
            <person name="Andrzejewski T.M."/>
            <person name="Davidsen T.M."/>
            <person name="Wayne K.J."/>
            <person name="Tettelin H."/>
            <person name="Glass J.I."/>
            <person name="Rusch D."/>
            <person name="Podicherti R."/>
            <person name="Tsui H.-C.T."/>
            <person name="Winkler M.E."/>
        </authorList>
    </citation>
    <scope>NUCLEOTIDE SEQUENCE</scope>
</reference>
<accession>A0A381T311</accession>
<proteinExistence type="predicted"/>
<feature type="transmembrane region" description="Helical" evidence="1">
    <location>
        <begin position="75"/>
        <end position="94"/>
    </location>
</feature>
<feature type="transmembrane region" description="Helical" evidence="1">
    <location>
        <begin position="422"/>
        <end position="451"/>
    </location>
</feature>
<dbReference type="AlphaFoldDB" id="A0A381T311"/>
<evidence type="ECO:0000313" key="3">
    <source>
        <dbReference type="EMBL" id="SVA09961.1"/>
    </source>
</evidence>